<dbReference type="PANTHER" id="PTHR30023:SF0">
    <property type="entry name" value="PENICILLIN-SENSITIVE CARBOXYPEPTIDASE A"/>
    <property type="match status" value="1"/>
</dbReference>
<proteinExistence type="inferred from homology"/>
<name>A0A1W2HB84_9BACT</name>
<dbReference type="GO" id="GO:0000270">
    <property type="term" value="P:peptidoglycan metabolic process"/>
    <property type="evidence" value="ECO:0007669"/>
    <property type="project" value="TreeGrafter"/>
</dbReference>
<gene>
    <name evidence="3" type="ORF">SAMN00777080_4815</name>
</gene>
<dbReference type="OrthoDB" id="9802627at2"/>
<dbReference type="GO" id="GO:0006508">
    <property type="term" value="P:proteolysis"/>
    <property type="evidence" value="ECO:0007669"/>
    <property type="project" value="InterPro"/>
</dbReference>
<dbReference type="InterPro" id="IPR000667">
    <property type="entry name" value="Peptidase_S13"/>
</dbReference>
<dbReference type="GO" id="GO:0004185">
    <property type="term" value="F:serine-type carboxypeptidase activity"/>
    <property type="evidence" value="ECO:0007669"/>
    <property type="project" value="InterPro"/>
</dbReference>
<comment type="similarity">
    <text evidence="1">Belongs to the peptidase S13 family.</text>
</comment>
<dbReference type="Pfam" id="PF02113">
    <property type="entry name" value="Peptidase_S13"/>
    <property type="match status" value="2"/>
</dbReference>
<dbReference type="STRING" id="758820.SAMN00777080_4815"/>
<reference evidence="4" key="1">
    <citation type="submission" date="2017-04" db="EMBL/GenBank/DDBJ databases">
        <authorList>
            <person name="Varghese N."/>
            <person name="Submissions S."/>
        </authorList>
    </citation>
    <scope>NUCLEOTIDE SEQUENCE [LARGE SCALE GENOMIC DNA]</scope>
    <source>
        <strain evidence="4">DSM 16537</strain>
    </source>
</reference>
<dbReference type="Gene3D" id="3.40.710.10">
    <property type="entry name" value="DD-peptidase/beta-lactamase superfamily"/>
    <property type="match status" value="2"/>
</dbReference>
<dbReference type="Proteomes" id="UP000192333">
    <property type="component" value="Chromosome I"/>
</dbReference>
<keyword evidence="4" id="KW-1185">Reference proteome</keyword>
<keyword evidence="3" id="KW-0121">Carboxypeptidase</keyword>
<evidence type="ECO:0000313" key="4">
    <source>
        <dbReference type="Proteomes" id="UP000192333"/>
    </source>
</evidence>
<evidence type="ECO:0000313" key="3">
    <source>
        <dbReference type="EMBL" id="SMD46135.1"/>
    </source>
</evidence>
<organism evidence="3 4">
    <name type="scientific">Aquiflexum balticum DSM 16537</name>
    <dbReference type="NCBI Taxonomy" id="758820"/>
    <lineage>
        <taxon>Bacteria</taxon>
        <taxon>Pseudomonadati</taxon>
        <taxon>Bacteroidota</taxon>
        <taxon>Cytophagia</taxon>
        <taxon>Cytophagales</taxon>
        <taxon>Cyclobacteriaceae</taxon>
        <taxon>Aquiflexum</taxon>
    </lineage>
</organism>
<protein>
    <submittedName>
        <fullName evidence="3">D-alanyl-D-alanine carboxypeptidase / D-alanyl-D-alanine-endopeptidase (Penicillin-binding protein 4)</fullName>
    </submittedName>
</protein>
<dbReference type="PANTHER" id="PTHR30023">
    <property type="entry name" value="D-ALANYL-D-ALANINE CARBOXYPEPTIDASE"/>
    <property type="match status" value="1"/>
</dbReference>
<dbReference type="SUPFAM" id="SSF56601">
    <property type="entry name" value="beta-lactamase/transpeptidase-like"/>
    <property type="match status" value="1"/>
</dbReference>
<evidence type="ECO:0000256" key="1">
    <source>
        <dbReference type="ARBA" id="ARBA00006096"/>
    </source>
</evidence>
<evidence type="ECO:0000256" key="2">
    <source>
        <dbReference type="ARBA" id="ARBA00022801"/>
    </source>
</evidence>
<accession>A0A1W2HB84</accession>
<dbReference type="EMBL" id="LT838813">
    <property type="protein sequence ID" value="SMD46135.1"/>
    <property type="molecule type" value="Genomic_DNA"/>
</dbReference>
<dbReference type="PRINTS" id="PR00922">
    <property type="entry name" value="DADACBPTASE3"/>
</dbReference>
<dbReference type="RefSeq" id="WP_084123075.1">
    <property type="nucleotide sequence ID" value="NZ_LT838813.1"/>
</dbReference>
<keyword evidence="3" id="KW-0645">Protease</keyword>
<dbReference type="AlphaFoldDB" id="A0A1W2HB84"/>
<keyword evidence="2" id="KW-0378">Hydrolase</keyword>
<sequence>MKNHILLLIILIFSQISVSYGQRLNERRVRKMFENSAIMQEHFVGFMIQDESGKIIYQQNQDRHFVPASNTKLLTLYTALNVLGDSIPALKYEISGDSLIIWGTGDPSFLHPKLGNRRVYDFLANSPYDIYLSDELPLRFEPSYWRSDLSHFPMYGNSANVQRTETGSLLVSPQAISNFLRQDSTLNLNRFNIVRSKIGTELLYPVIPVPDDFKDRILYPVDMQVTRFLLQDTLKKEVGLILKPKPTNPNILYSIPSDSLYKHMMLPSDNFLAEQILLLVSGIIGDTLEMEKAIEYGLENHYNKLKNIPVWEDGSGLSRFNLFTPRTVLEVLNMLERKVNDQERLKMMLPAGGVSGTLRNAYKTDKDKPFVWAKTGSLRYMHLQSGWVETRKGKSYRYVFMNNNFVRPTSEVRVEMVRIMTEIHEKY</sequence>
<dbReference type="InterPro" id="IPR012338">
    <property type="entry name" value="Beta-lactam/transpept-like"/>
</dbReference>